<dbReference type="Proteomes" id="UP001219525">
    <property type="component" value="Unassembled WGS sequence"/>
</dbReference>
<organism evidence="1 2">
    <name type="scientific">Mycena pura</name>
    <dbReference type="NCBI Taxonomy" id="153505"/>
    <lineage>
        <taxon>Eukaryota</taxon>
        <taxon>Fungi</taxon>
        <taxon>Dikarya</taxon>
        <taxon>Basidiomycota</taxon>
        <taxon>Agaricomycotina</taxon>
        <taxon>Agaricomycetes</taxon>
        <taxon>Agaricomycetidae</taxon>
        <taxon>Agaricales</taxon>
        <taxon>Marasmiineae</taxon>
        <taxon>Mycenaceae</taxon>
        <taxon>Mycena</taxon>
    </lineage>
</organism>
<name>A0AAD6VP98_9AGAR</name>
<gene>
    <name evidence="1" type="ORF">GGX14DRAFT_393530</name>
</gene>
<keyword evidence="2" id="KW-1185">Reference proteome</keyword>
<evidence type="ECO:0000313" key="2">
    <source>
        <dbReference type="Proteomes" id="UP001219525"/>
    </source>
</evidence>
<accession>A0AAD6VP98</accession>
<proteinExistence type="predicted"/>
<sequence>MAPMSTQDRDEEEHNSPLNITVALTSTLLPAQFDVSPGDILQVGEPFSPLLPLTGNPAHAGMLGVIACPGRFGITRQTRHIQHQIILSPKKAATFTGGRRGTTRKQAKVRKENAIIFRNMATQHQLPNRSTSFYLVPQSNNPTMLAMPPRASES</sequence>
<evidence type="ECO:0000313" key="1">
    <source>
        <dbReference type="EMBL" id="KAJ7212630.1"/>
    </source>
</evidence>
<reference evidence="1" key="1">
    <citation type="submission" date="2023-03" db="EMBL/GenBank/DDBJ databases">
        <title>Massive genome expansion in bonnet fungi (Mycena s.s.) driven by repeated elements and novel gene families across ecological guilds.</title>
        <authorList>
            <consortium name="Lawrence Berkeley National Laboratory"/>
            <person name="Harder C.B."/>
            <person name="Miyauchi S."/>
            <person name="Viragh M."/>
            <person name="Kuo A."/>
            <person name="Thoen E."/>
            <person name="Andreopoulos B."/>
            <person name="Lu D."/>
            <person name="Skrede I."/>
            <person name="Drula E."/>
            <person name="Henrissat B."/>
            <person name="Morin E."/>
            <person name="Kohler A."/>
            <person name="Barry K."/>
            <person name="LaButti K."/>
            <person name="Morin E."/>
            <person name="Salamov A."/>
            <person name="Lipzen A."/>
            <person name="Mereny Z."/>
            <person name="Hegedus B."/>
            <person name="Baldrian P."/>
            <person name="Stursova M."/>
            <person name="Weitz H."/>
            <person name="Taylor A."/>
            <person name="Grigoriev I.V."/>
            <person name="Nagy L.G."/>
            <person name="Martin F."/>
            <person name="Kauserud H."/>
        </authorList>
    </citation>
    <scope>NUCLEOTIDE SEQUENCE</scope>
    <source>
        <strain evidence="1">9144</strain>
    </source>
</reference>
<dbReference type="AlphaFoldDB" id="A0AAD6VP98"/>
<comment type="caution">
    <text evidence="1">The sequence shown here is derived from an EMBL/GenBank/DDBJ whole genome shotgun (WGS) entry which is preliminary data.</text>
</comment>
<protein>
    <submittedName>
        <fullName evidence="1">Uncharacterized protein</fullName>
    </submittedName>
</protein>
<dbReference type="EMBL" id="JARJCW010000023">
    <property type="protein sequence ID" value="KAJ7212630.1"/>
    <property type="molecule type" value="Genomic_DNA"/>
</dbReference>